<evidence type="ECO:0000256" key="1">
    <source>
        <dbReference type="ARBA" id="ARBA00023015"/>
    </source>
</evidence>
<dbReference type="SUPFAM" id="SSF100950">
    <property type="entry name" value="NagB/RpiA/CoA transferase-like"/>
    <property type="match status" value="1"/>
</dbReference>
<organism evidence="5 6">
    <name type="scientific">Intestinirhabdus alba</name>
    <dbReference type="NCBI Taxonomy" id="2899544"/>
    <lineage>
        <taxon>Bacteria</taxon>
        <taxon>Pseudomonadati</taxon>
        <taxon>Pseudomonadota</taxon>
        <taxon>Gammaproteobacteria</taxon>
        <taxon>Enterobacterales</taxon>
        <taxon>Enterobacteriaceae</taxon>
        <taxon>Intestinirhabdus</taxon>
    </lineage>
</organism>
<dbReference type="Proteomes" id="UP000477739">
    <property type="component" value="Unassembled WGS sequence"/>
</dbReference>
<accession>A0A6L6IL91</accession>
<keyword evidence="3" id="KW-0804">Transcription</keyword>
<dbReference type="Pfam" id="PF00455">
    <property type="entry name" value="DeoRC"/>
    <property type="match status" value="1"/>
</dbReference>
<feature type="domain" description="HTH deoR-type" evidence="4">
    <location>
        <begin position="5"/>
        <end position="57"/>
    </location>
</feature>
<evidence type="ECO:0000259" key="4">
    <source>
        <dbReference type="PROSITE" id="PS51000"/>
    </source>
</evidence>
<dbReference type="SMART" id="SM00420">
    <property type="entry name" value="HTH_DEOR"/>
    <property type="match status" value="1"/>
</dbReference>
<dbReference type="Pfam" id="PF08220">
    <property type="entry name" value="HTH_DeoR"/>
    <property type="match status" value="1"/>
</dbReference>
<keyword evidence="6" id="KW-1185">Reference proteome</keyword>
<evidence type="ECO:0000256" key="3">
    <source>
        <dbReference type="ARBA" id="ARBA00023163"/>
    </source>
</evidence>
<comment type="caution">
    <text evidence="5">The sequence shown here is derived from an EMBL/GenBank/DDBJ whole genome shotgun (WGS) entry which is preliminary data.</text>
</comment>
<evidence type="ECO:0000256" key="2">
    <source>
        <dbReference type="ARBA" id="ARBA00023125"/>
    </source>
</evidence>
<keyword evidence="1" id="KW-0805">Transcription regulation</keyword>
<dbReference type="InterPro" id="IPR050313">
    <property type="entry name" value="Carb_Metab_HTH_regulators"/>
</dbReference>
<evidence type="ECO:0000313" key="6">
    <source>
        <dbReference type="Proteomes" id="UP000477739"/>
    </source>
</evidence>
<dbReference type="InterPro" id="IPR037171">
    <property type="entry name" value="NagB/RpiA_transferase-like"/>
</dbReference>
<keyword evidence="2 5" id="KW-0238">DNA-binding</keyword>
<dbReference type="GO" id="GO:0003677">
    <property type="term" value="F:DNA binding"/>
    <property type="evidence" value="ECO:0007669"/>
    <property type="project" value="UniProtKB-KW"/>
</dbReference>
<dbReference type="AlphaFoldDB" id="A0A6L6IL91"/>
<reference evidence="5 6" key="1">
    <citation type="submission" date="2019-11" db="EMBL/GenBank/DDBJ databases">
        <title>Escherichia alba sp. nov. isolated from the gut of plastic-eating superworms Zophobas atratus.</title>
        <authorList>
            <person name="Yang Y."/>
        </authorList>
    </citation>
    <scope>NUCLEOTIDE SEQUENCE [LARGE SCALE GENOMIC DNA]</scope>
    <source>
        <strain evidence="6">BIT-B35</strain>
    </source>
</reference>
<dbReference type="PANTHER" id="PTHR30363:SF8">
    <property type="entry name" value="DEOXYRIBOSE OPERON REPRESSOR"/>
    <property type="match status" value="1"/>
</dbReference>
<dbReference type="InterPro" id="IPR001034">
    <property type="entry name" value="DeoR_HTH"/>
</dbReference>
<evidence type="ECO:0000313" key="5">
    <source>
        <dbReference type="EMBL" id="MTH47642.1"/>
    </source>
</evidence>
<dbReference type="RefSeq" id="WP_155109173.1">
    <property type="nucleotide sequence ID" value="NZ_WMJZ01000022.1"/>
</dbReference>
<dbReference type="GO" id="GO:0003700">
    <property type="term" value="F:DNA-binding transcription factor activity"/>
    <property type="evidence" value="ECO:0007669"/>
    <property type="project" value="InterPro"/>
</dbReference>
<name>A0A6L6IL91_9ENTR</name>
<dbReference type="PROSITE" id="PS00894">
    <property type="entry name" value="HTH_DEOR_1"/>
    <property type="match status" value="1"/>
</dbReference>
<protein>
    <submittedName>
        <fullName evidence="5">DNA-binding transcriptional repressor DeoR</fullName>
    </submittedName>
</protein>
<dbReference type="InterPro" id="IPR018356">
    <property type="entry name" value="Tscrpt_reg_HTH_DeoR_CS"/>
</dbReference>
<dbReference type="Gene3D" id="3.40.50.1360">
    <property type="match status" value="1"/>
</dbReference>
<gene>
    <name evidence="5" type="primary">deoR</name>
    <name evidence="5" type="ORF">GJV78_15530</name>
</gene>
<dbReference type="NCBIfam" id="NF007961">
    <property type="entry name" value="PRK10681.1"/>
    <property type="match status" value="1"/>
</dbReference>
<dbReference type="PANTHER" id="PTHR30363">
    <property type="entry name" value="HTH-TYPE TRANSCRIPTIONAL REGULATOR SRLR-RELATED"/>
    <property type="match status" value="1"/>
</dbReference>
<dbReference type="OrthoDB" id="9797223at2"/>
<dbReference type="PROSITE" id="PS51000">
    <property type="entry name" value="HTH_DEOR_2"/>
    <property type="match status" value="1"/>
</dbReference>
<proteinExistence type="predicted"/>
<dbReference type="EMBL" id="WMJZ01000022">
    <property type="protein sequence ID" value="MTH47642.1"/>
    <property type="molecule type" value="Genomic_DNA"/>
</dbReference>
<dbReference type="InterPro" id="IPR014036">
    <property type="entry name" value="DeoR-like_C"/>
</dbReference>
<dbReference type="SMART" id="SM01134">
    <property type="entry name" value="DeoRC"/>
    <property type="match status" value="1"/>
</dbReference>
<sequence length="260" mass="29098">METRRDERINQLLQALKRSDKLHLKEAAALLGVSEMTIRRDLNSNSAPVVLLGGYIVLEPRSVNHYLLSDQKSRLVDEKRRAARLAAEMVQPHQTLFFDCGTTTPWIIDAIDNDLPFTAVCYSLNTFLALQDKPLCRAILCGGEFHASNAIFTPLDPQDALNPICPDIAFYSAAGVNISKGATCFNLEELPVKRWAMSMAQYHVLVVDHSKFGKVRPARMGELKRFDAIVSDACPDDAFIDYARARDIKLVYPTETLSRS</sequence>